<protein>
    <recommendedName>
        <fullName evidence="3">Lipoprotein</fullName>
    </recommendedName>
</protein>
<reference evidence="1 2" key="1">
    <citation type="submission" date="2018-03" db="EMBL/GenBank/DDBJ databases">
        <title>Cross-interface Injection: A General Nanoliter Liquid Handling Method Applied to Single Cells Genome Amplification Automated Nanoliter Liquid Handling Applied to Single Cell Multiple Displacement Amplification.</title>
        <authorList>
            <person name="Yun J."/>
            <person name="Xu P."/>
            <person name="Xu J."/>
            <person name="Dai X."/>
            <person name="Wang Y."/>
            <person name="Zheng X."/>
            <person name="Cao C."/>
            <person name="Yi Q."/>
            <person name="Zhu Y."/>
            <person name="Wang L."/>
            <person name="Dong Z."/>
            <person name="Huang Y."/>
            <person name="Huang L."/>
            <person name="Du W."/>
        </authorList>
    </citation>
    <scope>NUCLEOTIDE SEQUENCE [LARGE SCALE GENOMIC DNA]</scope>
    <source>
        <strain evidence="1 2">Z-D1-2</strain>
    </source>
</reference>
<sequence>MKLKLRLRRISNIIFIFILFSCTKNGKQEISTEELIIESGQYFENRKDSLITKNYYSDSALKSTQRIINTFRYVESITYHKDLYEEFYTESKSGDTVFIERPLQKSYKILNNRDSVLFKLDYDSIGNIESVKGEPIYIFQNLKYEDEIHFNFFTVEPNWVDVNINYKLYNVPNGKFIKQDNFVVDGIFFKIDFADLIDGKYILDLQIELKNVQNETIFSDSLKIDFEYNRLVRSKIET</sequence>
<name>A0A2T4DIH7_9BACT</name>
<evidence type="ECO:0008006" key="3">
    <source>
        <dbReference type="Google" id="ProtNLM"/>
    </source>
</evidence>
<comment type="caution">
    <text evidence="1">The sequence shown here is derived from an EMBL/GenBank/DDBJ whole genome shotgun (WGS) entry which is preliminary data.</text>
</comment>
<evidence type="ECO:0000313" key="2">
    <source>
        <dbReference type="Proteomes" id="UP000240608"/>
    </source>
</evidence>
<proteinExistence type="predicted"/>
<accession>A0A2T4DIH7</accession>
<dbReference type="AlphaFoldDB" id="A0A2T4DIH7"/>
<dbReference type="Proteomes" id="UP000240608">
    <property type="component" value="Unassembled WGS sequence"/>
</dbReference>
<gene>
    <name evidence="1" type="ORF">C9994_12840</name>
</gene>
<dbReference type="EMBL" id="PYVU01000158">
    <property type="protein sequence ID" value="PTB93630.1"/>
    <property type="molecule type" value="Genomic_DNA"/>
</dbReference>
<organism evidence="1 2">
    <name type="scientific">Marivirga lumbricoides</name>
    <dbReference type="NCBI Taxonomy" id="1046115"/>
    <lineage>
        <taxon>Bacteria</taxon>
        <taxon>Pseudomonadati</taxon>
        <taxon>Bacteroidota</taxon>
        <taxon>Cytophagia</taxon>
        <taxon>Cytophagales</taxon>
        <taxon>Marivirgaceae</taxon>
        <taxon>Marivirga</taxon>
    </lineage>
</organism>
<evidence type="ECO:0000313" key="1">
    <source>
        <dbReference type="EMBL" id="PTB93630.1"/>
    </source>
</evidence>
<dbReference type="PROSITE" id="PS51257">
    <property type="entry name" value="PROKAR_LIPOPROTEIN"/>
    <property type="match status" value="1"/>
</dbReference>